<protein>
    <submittedName>
        <fullName evidence="2">Uncharacterized protein</fullName>
    </submittedName>
</protein>
<feature type="region of interest" description="Disordered" evidence="1">
    <location>
        <begin position="56"/>
        <end position="77"/>
    </location>
</feature>
<name>A0A9W7ETG2_9STRA</name>
<evidence type="ECO:0000313" key="3">
    <source>
        <dbReference type="Proteomes" id="UP001165085"/>
    </source>
</evidence>
<dbReference type="AlphaFoldDB" id="A0A9W7ETG2"/>
<reference evidence="3" key="1">
    <citation type="journal article" date="2023" name="Commun. Biol.">
        <title>Genome analysis of Parmales, the sister group of diatoms, reveals the evolutionary specialization of diatoms from phago-mixotrophs to photoautotrophs.</title>
        <authorList>
            <person name="Ban H."/>
            <person name="Sato S."/>
            <person name="Yoshikawa S."/>
            <person name="Yamada K."/>
            <person name="Nakamura Y."/>
            <person name="Ichinomiya M."/>
            <person name="Sato N."/>
            <person name="Blanc-Mathieu R."/>
            <person name="Endo H."/>
            <person name="Kuwata A."/>
            <person name="Ogata H."/>
        </authorList>
    </citation>
    <scope>NUCLEOTIDE SEQUENCE [LARGE SCALE GENOMIC DNA]</scope>
    <source>
        <strain evidence="3">NIES 3701</strain>
    </source>
</reference>
<evidence type="ECO:0000313" key="2">
    <source>
        <dbReference type="EMBL" id="GMH90047.1"/>
    </source>
</evidence>
<accession>A0A9W7ETG2</accession>
<feature type="region of interest" description="Disordered" evidence="1">
    <location>
        <begin position="1"/>
        <end position="20"/>
    </location>
</feature>
<dbReference type="EMBL" id="BRXY01000366">
    <property type="protein sequence ID" value="GMH90047.1"/>
    <property type="molecule type" value="Genomic_DNA"/>
</dbReference>
<dbReference type="Proteomes" id="UP001165085">
    <property type="component" value="Unassembled WGS sequence"/>
</dbReference>
<gene>
    <name evidence="2" type="ORF">TrST_g2201</name>
</gene>
<organism evidence="2 3">
    <name type="scientific">Triparma strigata</name>
    <dbReference type="NCBI Taxonomy" id="1606541"/>
    <lineage>
        <taxon>Eukaryota</taxon>
        <taxon>Sar</taxon>
        <taxon>Stramenopiles</taxon>
        <taxon>Ochrophyta</taxon>
        <taxon>Bolidophyceae</taxon>
        <taxon>Parmales</taxon>
        <taxon>Triparmaceae</taxon>
        <taxon>Triparma</taxon>
    </lineage>
</organism>
<evidence type="ECO:0000256" key="1">
    <source>
        <dbReference type="SAM" id="MobiDB-lite"/>
    </source>
</evidence>
<keyword evidence="3" id="KW-1185">Reference proteome</keyword>
<proteinExistence type="predicted"/>
<comment type="caution">
    <text evidence="2">The sequence shown here is derived from an EMBL/GenBank/DDBJ whole genome shotgun (WGS) entry which is preliminary data.</text>
</comment>
<sequence length="180" mass="20250">MPKRSATVPKSPKLGVIHHDSIAQPSIPVRVRTSNSTEVSSLTHQTSKTKVRALKPFERDTLAGGSEASTSIKVKSEAKKKMIEEETTSKANGFKARPLPKTTSVKALKSKDVNVASVKSVGKVSMLKSTVRSRQRAVFEAKRLRKERARQTKEEIKRIEKCMEEREELEQLREQIKMPR</sequence>